<dbReference type="InterPro" id="IPR013249">
    <property type="entry name" value="RNA_pol_sigma70_r4_t2"/>
</dbReference>
<comment type="similarity">
    <text evidence="1">Belongs to the sigma-70 factor family. ECF subfamily.</text>
</comment>
<dbReference type="InterPro" id="IPR039425">
    <property type="entry name" value="RNA_pol_sigma-70-like"/>
</dbReference>
<comment type="caution">
    <text evidence="7">The sequence shown here is derived from an EMBL/GenBank/DDBJ whole genome shotgun (WGS) entry which is preliminary data.</text>
</comment>
<evidence type="ECO:0000256" key="4">
    <source>
        <dbReference type="ARBA" id="ARBA00023163"/>
    </source>
</evidence>
<dbReference type="Pfam" id="PF04542">
    <property type="entry name" value="Sigma70_r2"/>
    <property type="match status" value="1"/>
</dbReference>
<dbReference type="GO" id="GO:0003677">
    <property type="term" value="F:DNA binding"/>
    <property type="evidence" value="ECO:0007669"/>
    <property type="project" value="InterPro"/>
</dbReference>
<evidence type="ECO:0000256" key="3">
    <source>
        <dbReference type="ARBA" id="ARBA00023082"/>
    </source>
</evidence>
<dbReference type="GO" id="GO:0006352">
    <property type="term" value="P:DNA-templated transcription initiation"/>
    <property type="evidence" value="ECO:0007669"/>
    <property type="project" value="InterPro"/>
</dbReference>
<dbReference type="GO" id="GO:0016987">
    <property type="term" value="F:sigma factor activity"/>
    <property type="evidence" value="ECO:0007669"/>
    <property type="project" value="UniProtKB-KW"/>
</dbReference>
<dbReference type="SUPFAM" id="SSF88946">
    <property type="entry name" value="Sigma2 domain of RNA polymerase sigma factors"/>
    <property type="match status" value="1"/>
</dbReference>
<evidence type="ECO:0000259" key="6">
    <source>
        <dbReference type="Pfam" id="PF08281"/>
    </source>
</evidence>
<dbReference type="OrthoDB" id="1056775at2"/>
<dbReference type="InterPro" id="IPR013325">
    <property type="entry name" value="RNA_pol_sigma_r2"/>
</dbReference>
<dbReference type="InterPro" id="IPR014284">
    <property type="entry name" value="RNA_pol_sigma-70_dom"/>
</dbReference>
<dbReference type="PANTHER" id="PTHR43133:SF46">
    <property type="entry name" value="RNA POLYMERASE SIGMA-70 FACTOR ECF SUBFAMILY"/>
    <property type="match status" value="1"/>
</dbReference>
<dbReference type="Pfam" id="PF08281">
    <property type="entry name" value="Sigma70_r4_2"/>
    <property type="match status" value="1"/>
</dbReference>
<dbReference type="Proteomes" id="UP000289857">
    <property type="component" value="Unassembled WGS sequence"/>
</dbReference>
<reference evidence="8" key="1">
    <citation type="submission" date="2019-01" db="EMBL/GenBank/DDBJ databases">
        <title>Cytophagaceae bacterium strain CAR-16.</title>
        <authorList>
            <person name="Chen W.-M."/>
        </authorList>
    </citation>
    <scope>NUCLEOTIDE SEQUENCE [LARGE SCALE GENOMIC DNA]</scope>
    <source>
        <strain evidence="8">WWJ-16</strain>
    </source>
</reference>
<gene>
    <name evidence="7" type="ORF">EQG61_00285</name>
</gene>
<dbReference type="CDD" id="cd06171">
    <property type="entry name" value="Sigma70_r4"/>
    <property type="match status" value="1"/>
</dbReference>
<feature type="domain" description="RNA polymerase sigma-70 region 2" evidence="5">
    <location>
        <begin position="15"/>
        <end position="80"/>
    </location>
</feature>
<protein>
    <submittedName>
        <fullName evidence="7">Sigma-70 family RNA polymerase sigma factor</fullName>
    </submittedName>
</protein>
<keyword evidence="4" id="KW-0804">Transcription</keyword>
<dbReference type="InterPro" id="IPR013324">
    <property type="entry name" value="RNA_pol_sigma_r3/r4-like"/>
</dbReference>
<dbReference type="SUPFAM" id="SSF88659">
    <property type="entry name" value="Sigma3 and sigma4 domains of RNA polymerase sigma factors"/>
    <property type="match status" value="1"/>
</dbReference>
<sequence length="176" mass="20414">MTGCQNFDLKAQRQLFDRYAKLLLSISLKYCNSMADAEDNVQDSFIEIYHTINSFKNKGSFEGWMKRIAINKAITKFKKNCKVVPLDTAKNLYPITEVVIEAEEIEMDIVLQCIQNLPPQYRMVFSLFELDNYNHKEIAELLGISEGTSKSNLHRAKLILKEQIIHYRQNRHHGAS</sequence>
<dbReference type="InterPro" id="IPR007627">
    <property type="entry name" value="RNA_pol_sigma70_r2"/>
</dbReference>
<keyword evidence="3" id="KW-0731">Sigma factor</keyword>
<keyword evidence="2" id="KW-0805">Transcription regulation</keyword>
<proteinExistence type="inferred from homology"/>
<organism evidence="7 8">
    <name type="scientific">Flavobacterium stagni</name>
    <dbReference type="NCBI Taxonomy" id="2506421"/>
    <lineage>
        <taxon>Bacteria</taxon>
        <taxon>Pseudomonadati</taxon>
        <taxon>Bacteroidota</taxon>
        <taxon>Flavobacteriia</taxon>
        <taxon>Flavobacteriales</taxon>
        <taxon>Flavobacteriaceae</taxon>
        <taxon>Flavobacterium</taxon>
    </lineage>
</organism>
<evidence type="ECO:0000259" key="5">
    <source>
        <dbReference type="Pfam" id="PF04542"/>
    </source>
</evidence>
<keyword evidence="8" id="KW-1185">Reference proteome</keyword>
<dbReference type="Gene3D" id="1.10.1740.10">
    <property type="match status" value="1"/>
</dbReference>
<evidence type="ECO:0000313" key="7">
    <source>
        <dbReference type="EMBL" id="RXR24691.1"/>
    </source>
</evidence>
<accession>A0A4Q1KDB4</accession>
<feature type="domain" description="RNA polymerase sigma factor 70 region 4 type 2" evidence="6">
    <location>
        <begin position="109"/>
        <end position="158"/>
    </location>
</feature>
<dbReference type="NCBIfam" id="TIGR02937">
    <property type="entry name" value="sigma70-ECF"/>
    <property type="match status" value="1"/>
</dbReference>
<name>A0A4Q1KDB4_9FLAO</name>
<dbReference type="EMBL" id="SBKN01000001">
    <property type="protein sequence ID" value="RXR24691.1"/>
    <property type="molecule type" value="Genomic_DNA"/>
</dbReference>
<evidence type="ECO:0000256" key="1">
    <source>
        <dbReference type="ARBA" id="ARBA00010641"/>
    </source>
</evidence>
<dbReference type="Gene3D" id="1.10.10.10">
    <property type="entry name" value="Winged helix-like DNA-binding domain superfamily/Winged helix DNA-binding domain"/>
    <property type="match status" value="1"/>
</dbReference>
<dbReference type="PANTHER" id="PTHR43133">
    <property type="entry name" value="RNA POLYMERASE ECF-TYPE SIGMA FACTO"/>
    <property type="match status" value="1"/>
</dbReference>
<dbReference type="InterPro" id="IPR036388">
    <property type="entry name" value="WH-like_DNA-bd_sf"/>
</dbReference>
<evidence type="ECO:0000313" key="8">
    <source>
        <dbReference type="Proteomes" id="UP000289857"/>
    </source>
</evidence>
<dbReference type="AlphaFoldDB" id="A0A4Q1KDB4"/>
<evidence type="ECO:0000256" key="2">
    <source>
        <dbReference type="ARBA" id="ARBA00023015"/>
    </source>
</evidence>